<dbReference type="InterPro" id="IPR056632">
    <property type="entry name" value="DUF7730"/>
</dbReference>
<name>A0A9P4IUW9_9PEZI</name>
<accession>A0A9P4IUW9</accession>
<dbReference type="PANTHER" id="PTHR42085">
    <property type="entry name" value="F-BOX DOMAIN-CONTAINING PROTEIN"/>
    <property type="match status" value="1"/>
</dbReference>
<sequence>MATRIPISMSPFLRLPVEIRLHIYSYLLQPALTYDTPDDSLHNLDPATPTIHIRTQEPRAFCTLNTTLRHRFIVRDFRGRAIPTTFTLEPRPGLHVSILATSKSIHAEAAAVLYGANAFDFSSCIEAIVPFFSLLSDATRARVRTLSIAKRPQCYDKEFDRAEWEAAMEFVAGEMKVQRLWLALMTGRPAANLYADLGPGIVSNPYADGEWEVLLGVEGFEWLRHLLGIDGLKEIKLSVVEGHCPPPVSMGLERFMVAIFQGTILGLCEHTFIRQKAKRDHFRLQMFVIGLFDAS</sequence>
<gene>
    <name evidence="2" type="ORF">K461DRAFT_271745</name>
</gene>
<keyword evidence="3" id="KW-1185">Reference proteome</keyword>
<evidence type="ECO:0000313" key="3">
    <source>
        <dbReference type="Proteomes" id="UP000799439"/>
    </source>
</evidence>
<dbReference type="PANTHER" id="PTHR42085:SF2">
    <property type="entry name" value="F-BOX DOMAIN-CONTAINING PROTEIN"/>
    <property type="match status" value="1"/>
</dbReference>
<dbReference type="Pfam" id="PF24864">
    <property type="entry name" value="DUF7730"/>
    <property type="match status" value="1"/>
</dbReference>
<organism evidence="2 3">
    <name type="scientific">Myriangium duriaei CBS 260.36</name>
    <dbReference type="NCBI Taxonomy" id="1168546"/>
    <lineage>
        <taxon>Eukaryota</taxon>
        <taxon>Fungi</taxon>
        <taxon>Dikarya</taxon>
        <taxon>Ascomycota</taxon>
        <taxon>Pezizomycotina</taxon>
        <taxon>Dothideomycetes</taxon>
        <taxon>Dothideomycetidae</taxon>
        <taxon>Myriangiales</taxon>
        <taxon>Myriangiaceae</taxon>
        <taxon>Myriangium</taxon>
    </lineage>
</organism>
<dbReference type="InterPro" id="IPR038883">
    <property type="entry name" value="AN11006-like"/>
</dbReference>
<comment type="caution">
    <text evidence="2">The sequence shown here is derived from an EMBL/GenBank/DDBJ whole genome shotgun (WGS) entry which is preliminary data.</text>
</comment>
<dbReference type="OrthoDB" id="5420711at2759"/>
<dbReference type="Proteomes" id="UP000799439">
    <property type="component" value="Unassembled WGS sequence"/>
</dbReference>
<evidence type="ECO:0000259" key="1">
    <source>
        <dbReference type="Pfam" id="PF24864"/>
    </source>
</evidence>
<protein>
    <recommendedName>
        <fullName evidence="1">DUF7730 domain-containing protein</fullName>
    </recommendedName>
</protein>
<feature type="domain" description="DUF7730" evidence="1">
    <location>
        <begin position="9"/>
        <end position="185"/>
    </location>
</feature>
<dbReference type="AlphaFoldDB" id="A0A9P4IUW9"/>
<evidence type="ECO:0000313" key="2">
    <source>
        <dbReference type="EMBL" id="KAF2148210.1"/>
    </source>
</evidence>
<reference evidence="2" key="1">
    <citation type="journal article" date="2020" name="Stud. Mycol.">
        <title>101 Dothideomycetes genomes: a test case for predicting lifestyles and emergence of pathogens.</title>
        <authorList>
            <person name="Haridas S."/>
            <person name="Albert R."/>
            <person name="Binder M."/>
            <person name="Bloem J."/>
            <person name="Labutti K."/>
            <person name="Salamov A."/>
            <person name="Andreopoulos B."/>
            <person name="Baker S."/>
            <person name="Barry K."/>
            <person name="Bills G."/>
            <person name="Bluhm B."/>
            <person name="Cannon C."/>
            <person name="Castanera R."/>
            <person name="Culley D."/>
            <person name="Daum C."/>
            <person name="Ezra D."/>
            <person name="Gonzalez J."/>
            <person name="Henrissat B."/>
            <person name="Kuo A."/>
            <person name="Liang C."/>
            <person name="Lipzen A."/>
            <person name="Lutzoni F."/>
            <person name="Magnuson J."/>
            <person name="Mondo S."/>
            <person name="Nolan M."/>
            <person name="Ohm R."/>
            <person name="Pangilinan J."/>
            <person name="Park H.-J."/>
            <person name="Ramirez L."/>
            <person name="Alfaro M."/>
            <person name="Sun H."/>
            <person name="Tritt A."/>
            <person name="Yoshinaga Y."/>
            <person name="Zwiers L.-H."/>
            <person name="Turgeon B."/>
            <person name="Goodwin S."/>
            <person name="Spatafora J."/>
            <person name="Crous P."/>
            <person name="Grigoriev I."/>
        </authorList>
    </citation>
    <scope>NUCLEOTIDE SEQUENCE</scope>
    <source>
        <strain evidence="2">CBS 260.36</strain>
    </source>
</reference>
<proteinExistence type="predicted"/>
<dbReference type="EMBL" id="ML996093">
    <property type="protein sequence ID" value="KAF2148210.1"/>
    <property type="molecule type" value="Genomic_DNA"/>
</dbReference>